<accession>A0A5N4C4C2</accession>
<reference evidence="2 3" key="1">
    <citation type="journal article" date="2019" name="Mol. Ecol. Resour.">
        <title>Improving Illumina assemblies with Hi-C and long reads: an example with the North African dromedary.</title>
        <authorList>
            <person name="Elbers J.P."/>
            <person name="Rogers M.F."/>
            <person name="Perelman P.L."/>
            <person name="Proskuryakova A.A."/>
            <person name="Serdyukova N.A."/>
            <person name="Johnson W.E."/>
            <person name="Horin P."/>
            <person name="Corander J."/>
            <person name="Murphy D."/>
            <person name="Burger P.A."/>
        </authorList>
    </citation>
    <scope>NUCLEOTIDE SEQUENCE [LARGE SCALE GENOMIC DNA]</scope>
    <source>
        <strain evidence="2">Drom800</strain>
        <tissue evidence="2">Blood</tissue>
    </source>
</reference>
<dbReference type="Proteomes" id="UP000299084">
    <property type="component" value="Unassembled WGS sequence"/>
</dbReference>
<evidence type="ECO:0000313" key="3">
    <source>
        <dbReference type="Proteomes" id="UP000299084"/>
    </source>
</evidence>
<dbReference type="EMBL" id="JWIN03000037">
    <property type="protein sequence ID" value="KAB1253711.1"/>
    <property type="molecule type" value="Genomic_DNA"/>
</dbReference>
<gene>
    <name evidence="2" type="ORF">Cadr_000002818</name>
</gene>
<keyword evidence="2" id="KW-0675">Receptor</keyword>
<dbReference type="Pfam" id="PF18001">
    <property type="entry name" value="Il13Ra_Ig"/>
    <property type="match status" value="1"/>
</dbReference>
<dbReference type="InterPro" id="IPR040566">
    <property type="entry name" value="Il13Ra_Ig"/>
</dbReference>
<sequence length="97" mass="10615">MRVKVPLCAPQGAQLGRKVHWQSQSRQKGFAQAEFALEAELGTVTVTSKIAPETHRSEEVPLNERICLQVGSQCSTNESEQPSILVEKCISPPEGNN</sequence>
<dbReference type="AlphaFoldDB" id="A0A5N4C4C2"/>
<evidence type="ECO:0000313" key="2">
    <source>
        <dbReference type="EMBL" id="KAB1253711.1"/>
    </source>
</evidence>
<dbReference type="STRING" id="9838.ENSCDRP00005014903"/>
<comment type="caution">
    <text evidence="2">The sequence shown here is derived from an EMBL/GenBank/DDBJ whole genome shotgun (WGS) entry which is preliminary data.</text>
</comment>
<dbReference type="InterPro" id="IPR013783">
    <property type="entry name" value="Ig-like_fold"/>
</dbReference>
<protein>
    <submittedName>
        <fullName evidence="2">Interleukin-13 receptor subunit alpha-1</fullName>
    </submittedName>
</protein>
<organism evidence="2 3">
    <name type="scientific">Camelus dromedarius</name>
    <name type="common">Dromedary</name>
    <name type="synonym">Arabian camel</name>
    <dbReference type="NCBI Taxonomy" id="9838"/>
    <lineage>
        <taxon>Eukaryota</taxon>
        <taxon>Metazoa</taxon>
        <taxon>Chordata</taxon>
        <taxon>Craniata</taxon>
        <taxon>Vertebrata</taxon>
        <taxon>Euteleostomi</taxon>
        <taxon>Mammalia</taxon>
        <taxon>Eutheria</taxon>
        <taxon>Laurasiatheria</taxon>
        <taxon>Artiodactyla</taxon>
        <taxon>Tylopoda</taxon>
        <taxon>Camelidae</taxon>
        <taxon>Camelus</taxon>
    </lineage>
</organism>
<feature type="domain" description="Interleukin-13 receptor subunit alpha-1 Ig-like" evidence="1">
    <location>
        <begin position="19"/>
        <end position="96"/>
    </location>
</feature>
<evidence type="ECO:0000259" key="1">
    <source>
        <dbReference type="Pfam" id="PF18001"/>
    </source>
</evidence>
<dbReference type="Gene3D" id="2.60.40.10">
    <property type="entry name" value="Immunoglobulins"/>
    <property type="match status" value="1"/>
</dbReference>
<proteinExistence type="predicted"/>
<keyword evidence="3" id="KW-1185">Reference proteome</keyword>
<name>A0A5N4C4C2_CAMDR</name>